<name>A0A1T4QH85_9SPIR</name>
<organism evidence="1 2">
    <name type="scientific">Treponema berlinense</name>
    <dbReference type="NCBI Taxonomy" id="225004"/>
    <lineage>
        <taxon>Bacteria</taxon>
        <taxon>Pseudomonadati</taxon>
        <taxon>Spirochaetota</taxon>
        <taxon>Spirochaetia</taxon>
        <taxon>Spirochaetales</taxon>
        <taxon>Treponemataceae</taxon>
        <taxon>Treponema</taxon>
    </lineage>
</organism>
<protein>
    <submittedName>
        <fullName evidence="1">Uncharacterized protein</fullName>
    </submittedName>
</protein>
<keyword evidence="2" id="KW-1185">Reference proteome</keyword>
<dbReference type="Proteomes" id="UP000190395">
    <property type="component" value="Unassembled WGS sequence"/>
</dbReference>
<dbReference type="AlphaFoldDB" id="A0A1T4QH85"/>
<proteinExistence type="predicted"/>
<dbReference type="GeneID" id="303368207"/>
<sequence>MSFYVANHQVIKIKQEFQTDFSFLFNGDYEKIENPAIRKFSDDYFIQGKAAGYYSKELKQWYHHDYVDEWKGKYPTTYEDGLFSYSNYYNANGLLRAFYLDFENQILPLITEEIIEEDYWMENF</sequence>
<accession>A0A1T4QH85</accession>
<dbReference type="RefSeq" id="WP_078931727.1">
    <property type="nucleotide sequence ID" value="NZ_FUXC01000014.1"/>
</dbReference>
<dbReference type="EMBL" id="FUXC01000014">
    <property type="protein sequence ID" value="SKA03160.1"/>
    <property type="molecule type" value="Genomic_DNA"/>
</dbReference>
<evidence type="ECO:0000313" key="1">
    <source>
        <dbReference type="EMBL" id="SKA03160.1"/>
    </source>
</evidence>
<evidence type="ECO:0000313" key="2">
    <source>
        <dbReference type="Proteomes" id="UP000190395"/>
    </source>
</evidence>
<gene>
    <name evidence="1" type="ORF">SAMN02745152_01984</name>
</gene>
<reference evidence="1 2" key="1">
    <citation type="submission" date="2017-02" db="EMBL/GenBank/DDBJ databases">
        <authorList>
            <person name="Peterson S.W."/>
        </authorList>
    </citation>
    <scope>NUCLEOTIDE SEQUENCE [LARGE SCALE GENOMIC DNA]</scope>
    <source>
        <strain evidence="1 2">ATCC BAA-909</strain>
    </source>
</reference>
<dbReference type="STRING" id="225004.SAMN02745152_01984"/>